<evidence type="ECO:0000313" key="2">
    <source>
        <dbReference type="EMBL" id="JAS26367.1"/>
    </source>
</evidence>
<gene>
    <name evidence="2" type="ORF">g.35241</name>
    <name evidence="1" type="ORF">g.35242</name>
</gene>
<dbReference type="AlphaFoldDB" id="A0A1B6DD51"/>
<dbReference type="Gene3D" id="3.90.228.10">
    <property type="match status" value="1"/>
</dbReference>
<protein>
    <submittedName>
        <fullName evidence="1">Uncharacterized protein</fullName>
    </submittedName>
</protein>
<dbReference type="EMBL" id="GEDC01013728">
    <property type="protein sequence ID" value="JAS23570.1"/>
    <property type="molecule type" value="Transcribed_RNA"/>
</dbReference>
<organism evidence="1">
    <name type="scientific">Clastoptera arizonana</name>
    <name type="common">Arizona spittle bug</name>
    <dbReference type="NCBI Taxonomy" id="38151"/>
    <lineage>
        <taxon>Eukaryota</taxon>
        <taxon>Metazoa</taxon>
        <taxon>Ecdysozoa</taxon>
        <taxon>Arthropoda</taxon>
        <taxon>Hexapoda</taxon>
        <taxon>Insecta</taxon>
        <taxon>Pterygota</taxon>
        <taxon>Neoptera</taxon>
        <taxon>Paraneoptera</taxon>
        <taxon>Hemiptera</taxon>
        <taxon>Auchenorrhyncha</taxon>
        <taxon>Cercopoidea</taxon>
        <taxon>Clastopteridae</taxon>
        <taxon>Clastoptera</taxon>
    </lineage>
</organism>
<accession>A0A1B6DD51</accession>
<evidence type="ECO:0000313" key="1">
    <source>
        <dbReference type="EMBL" id="JAS23570.1"/>
    </source>
</evidence>
<sequence length="154" mass="18489">MINILKNFYPSTWDKNQNYSNKTYQLIELSRNSIEFRNVAISFPPNAVVKIWRIQNPYILGAYLLRKNQIEHRQGSISEITKYHTVHQSDLEVALEYNLDSRRYRYNNRRIPQLDESLPFINTNHYCIVCKVLTRNEPFETERLPEYVLEFNSN</sequence>
<dbReference type="EMBL" id="GEDC01010931">
    <property type="protein sequence ID" value="JAS26367.1"/>
    <property type="molecule type" value="Transcribed_RNA"/>
</dbReference>
<reference evidence="1" key="1">
    <citation type="submission" date="2015-12" db="EMBL/GenBank/DDBJ databases">
        <title>De novo transcriptome assembly of four potential Pierce s Disease insect vectors from Arizona vineyards.</title>
        <authorList>
            <person name="Tassone E.E."/>
        </authorList>
    </citation>
    <scope>NUCLEOTIDE SEQUENCE</scope>
</reference>
<name>A0A1B6DD51_9HEMI</name>
<proteinExistence type="predicted"/>